<dbReference type="EMBL" id="PNIQ01000314">
    <property type="protein sequence ID" value="PMP83772.1"/>
    <property type="molecule type" value="Genomic_DNA"/>
</dbReference>
<sequence length="65" mass="7719">MRERNRQCSLDDHSCLVLLYSAYSWAWAALSGFRCDRVKLKKVARFCSIHPNHRRRPSARTRPFP</sequence>
<dbReference type="AlphaFoldDB" id="A0A2J6X904"/>
<protein>
    <submittedName>
        <fullName evidence="1">Uncharacterized protein</fullName>
    </submittedName>
</protein>
<dbReference type="Proteomes" id="UP000243376">
    <property type="component" value="Unassembled WGS sequence"/>
</dbReference>
<evidence type="ECO:0000313" key="2">
    <source>
        <dbReference type="Proteomes" id="UP000243376"/>
    </source>
</evidence>
<evidence type="ECO:0000313" key="1">
    <source>
        <dbReference type="EMBL" id="PMP83772.1"/>
    </source>
</evidence>
<feature type="non-terminal residue" evidence="1">
    <location>
        <position position="65"/>
    </location>
</feature>
<organism evidence="1 2">
    <name type="scientific">Chloroflexus aggregans</name>
    <dbReference type="NCBI Taxonomy" id="152260"/>
    <lineage>
        <taxon>Bacteria</taxon>
        <taxon>Bacillati</taxon>
        <taxon>Chloroflexota</taxon>
        <taxon>Chloroflexia</taxon>
        <taxon>Chloroflexales</taxon>
        <taxon>Chloroflexineae</taxon>
        <taxon>Chloroflexaceae</taxon>
        <taxon>Chloroflexus</taxon>
    </lineage>
</organism>
<proteinExistence type="predicted"/>
<accession>A0A2J6X904</accession>
<reference evidence="1 2" key="1">
    <citation type="submission" date="2018-01" db="EMBL/GenBank/DDBJ databases">
        <title>Metagenomic assembled genomes from two thermal pools in the Uzon Caldera, Kamchatka, Russia.</title>
        <authorList>
            <person name="Wilkins L."/>
            <person name="Ettinger C."/>
        </authorList>
    </citation>
    <scope>NUCLEOTIDE SEQUENCE [LARGE SCALE GENOMIC DNA]</scope>
    <source>
        <strain evidence="1">ZAV-02</strain>
    </source>
</reference>
<name>A0A2J6X904_9CHLR</name>
<comment type="caution">
    <text evidence="1">The sequence shown here is derived from an EMBL/GenBank/DDBJ whole genome shotgun (WGS) entry which is preliminary data.</text>
</comment>
<gene>
    <name evidence="1" type="ORF">C0184_04795</name>
</gene>